<evidence type="ECO:0000313" key="3">
    <source>
        <dbReference type="EMBL" id="PTM47250.1"/>
    </source>
</evidence>
<evidence type="ECO:0000313" key="4">
    <source>
        <dbReference type="Proteomes" id="UP000240996"/>
    </source>
</evidence>
<dbReference type="PANTHER" id="PTHR43102">
    <property type="entry name" value="SLR1143 PROTEIN"/>
    <property type="match status" value="1"/>
</dbReference>
<gene>
    <name evidence="3" type="ORF">C8J24_0637</name>
</gene>
<dbReference type="SUPFAM" id="SSF55073">
    <property type="entry name" value="Nucleotide cyclase"/>
    <property type="match status" value="1"/>
</dbReference>
<dbReference type="SMART" id="SM00267">
    <property type="entry name" value="GGDEF"/>
    <property type="match status" value="1"/>
</dbReference>
<evidence type="ECO:0000259" key="2">
    <source>
        <dbReference type="PROSITE" id="PS50887"/>
    </source>
</evidence>
<organism evidence="3 4">
    <name type="scientific">Sphingomonas aerolata</name>
    <dbReference type="NCBI Taxonomy" id="185951"/>
    <lineage>
        <taxon>Bacteria</taxon>
        <taxon>Pseudomonadati</taxon>
        <taxon>Pseudomonadota</taxon>
        <taxon>Alphaproteobacteria</taxon>
        <taxon>Sphingomonadales</taxon>
        <taxon>Sphingomonadaceae</taxon>
        <taxon>Sphingomonas</taxon>
    </lineage>
</organism>
<name>A0A2T4YTW3_9SPHN</name>
<keyword evidence="4" id="KW-1185">Reference proteome</keyword>
<dbReference type="Pfam" id="PF01590">
    <property type="entry name" value="GAF"/>
    <property type="match status" value="1"/>
</dbReference>
<dbReference type="AlphaFoldDB" id="A0A2T4YTW3"/>
<dbReference type="InterPro" id="IPR003018">
    <property type="entry name" value="GAF"/>
</dbReference>
<dbReference type="InterPro" id="IPR013655">
    <property type="entry name" value="PAS_fold_3"/>
</dbReference>
<dbReference type="Pfam" id="PF00990">
    <property type="entry name" value="GGDEF"/>
    <property type="match status" value="1"/>
</dbReference>
<dbReference type="NCBIfam" id="TIGR00229">
    <property type="entry name" value="sensory_box"/>
    <property type="match status" value="1"/>
</dbReference>
<dbReference type="SUPFAM" id="SSF55781">
    <property type="entry name" value="GAF domain-like"/>
    <property type="match status" value="1"/>
</dbReference>
<dbReference type="Pfam" id="PF08447">
    <property type="entry name" value="PAS_3"/>
    <property type="match status" value="1"/>
</dbReference>
<feature type="domain" description="GGDEF" evidence="2">
    <location>
        <begin position="345"/>
        <end position="481"/>
    </location>
</feature>
<evidence type="ECO:0000259" key="1">
    <source>
        <dbReference type="PROSITE" id="PS50113"/>
    </source>
</evidence>
<dbReference type="PANTHER" id="PTHR43102:SF2">
    <property type="entry name" value="GAF DOMAIN-CONTAINING PROTEIN"/>
    <property type="match status" value="1"/>
</dbReference>
<dbReference type="Proteomes" id="UP000240996">
    <property type="component" value="Unassembled WGS sequence"/>
</dbReference>
<dbReference type="Gene3D" id="3.30.450.40">
    <property type="match status" value="1"/>
</dbReference>
<dbReference type="InterPro" id="IPR043128">
    <property type="entry name" value="Rev_trsase/Diguanyl_cyclase"/>
</dbReference>
<dbReference type="InterPro" id="IPR035965">
    <property type="entry name" value="PAS-like_dom_sf"/>
</dbReference>
<dbReference type="InterPro" id="IPR029787">
    <property type="entry name" value="Nucleotide_cyclase"/>
</dbReference>
<dbReference type="InterPro" id="IPR000160">
    <property type="entry name" value="GGDEF_dom"/>
</dbReference>
<reference evidence="3 4" key="1">
    <citation type="submission" date="2018-04" db="EMBL/GenBank/DDBJ databases">
        <title>Genomic Encyclopedia of Type Strains, Phase III (KMG-III): the genomes of soil and plant-associated and newly described type strains.</title>
        <authorList>
            <person name="Whitman W."/>
        </authorList>
    </citation>
    <scope>NUCLEOTIDE SEQUENCE [LARGE SCALE GENOMIC DNA]</scope>
    <source>
        <strain evidence="3 4">NW12</strain>
    </source>
</reference>
<dbReference type="SMART" id="SM00065">
    <property type="entry name" value="GAF"/>
    <property type="match status" value="1"/>
</dbReference>
<dbReference type="Gene3D" id="3.30.70.270">
    <property type="match status" value="1"/>
</dbReference>
<dbReference type="NCBIfam" id="TIGR00254">
    <property type="entry name" value="GGDEF"/>
    <property type="match status" value="1"/>
</dbReference>
<dbReference type="CDD" id="cd01949">
    <property type="entry name" value="GGDEF"/>
    <property type="match status" value="1"/>
</dbReference>
<protein>
    <submittedName>
        <fullName evidence="3">PAS domain S-box-containing protein/diguanylate cyclase (GGDEF)-like protein</fullName>
    </submittedName>
</protein>
<dbReference type="RefSeq" id="WP_277969853.1">
    <property type="nucleotide sequence ID" value="NZ_JAPZPW010000006.1"/>
</dbReference>
<feature type="domain" description="PAC" evidence="1">
    <location>
        <begin position="263"/>
        <end position="314"/>
    </location>
</feature>
<dbReference type="PROSITE" id="PS50113">
    <property type="entry name" value="PAC"/>
    <property type="match status" value="1"/>
</dbReference>
<dbReference type="Gene3D" id="3.30.450.20">
    <property type="entry name" value="PAS domain"/>
    <property type="match status" value="1"/>
</dbReference>
<comment type="caution">
    <text evidence="3">The sequence shown here is derived from an EMBL/GenBank/DDBJ whole genome shotgun (WGS) entry which is preliminary data.</text>
</comment>
<dbReference type="InterPro" id="IPR029016">
    <property type="entry name" value="GAF-like_dom_sf"/>
</dbReference>
<sequence length="491" mass="54374">MVNITGIVDEVARLDALRALDMLDTPPEAEFDAIAAGARHLFGCKFAFVSLVDADRQWFKAACGLEASETPRDVSFCTHTIAADDLLVIADTREDPRFATNPMVVVTPFVRFYAGVPLRVTPPGGGAALPIGTLCVADDKPQDPTREKLEILAGMARVVEALLEARRTSKENLQLALDRQEVLGDMARTHRLLQHAERMARIGSWRLELDGERVHWSDQTYAIHGLEPGSQAQLALAMQFYPDDDRAKLEAALDRCVRQGTAWDLELNFTDAQGRPRRVRTLGEIDERAGKRVAVMGVIQDITDRYQFERRLVAVARTDELTGIPSRRAFNEELEVALDRAREGAPLAIAIIDLDRFKEVNDRLGHATGDKVLQVMAAKLQAVQYLGDHFIARLGGDEFVLILRGRRTQEELVQDIARLLADLRYDVPDDRNVIMVSATIGACAYGASYVDRASLLKEADEALYRAKRMQRGTGAIAGNSAHIQSLVGEPR</sequence>
<dbReference type="InterPro" id="IPR000014">
    <property type="entry name" value="PAS"/>
</dbReference>
<dbReference type="EMBL" id="PZZN01000001">
    <property type="protein sequence ID" value="PTM47250.1"/>
    <property type="molecule type" value="Genomic_DNA"/>
</dbReference>
<dbReference type="PROSITE" id="PS50887">
    <property type="entry name" value="GGDEF"/>
    <property type="match status" value="1"/>
</dbReference>
<proteinExistence type="predicted"/>
<dbReference type="InterPro" id="IPR000700">
    <property type="entry name" value="PAS-assoc_C"/>
</dbReference>
<accession>A0A2T4YTW3</accession>
<dbReference type="SUPFAM" id="SSF55785">
    <property type="entry name" value="PYP-like sensor domain (PAS domain)"/>
    <property type="match status" value="1"/>
</dbReference>